<dbReference type="InterPro" id="IPR032710">
    <property type="entry name" value="NTF2-like_dom_sf"/>
</dbReference>
<dbReference type="Gene3D" id="3.10.450.50">
    <property type="match status" value="1"/>
</dbReference>
<sequence>MLITGDADIDLRQPEGALNEYYRAFNSHDMVLMERNWDAGPDASMYHPLGGLRRGWEGIRGLYEQIFSGPAGVMVQFQDFTLQRANNAFLAFGVERGILRSQQASLEFEIRTSRFYNWRGGAWRQQHYHGSIDEPDMLARYHSLVLTGQMQAGS</sequence>
<dbReference type="Proteomes" id="UP000570514">
    <property type="component" value="Unassembled WGS sequence"/>
</dbReference>
<dbReference type="SUPFAM" id="SSF54427">
    <property type="entry name" value="NTF2-like"/>
    <property type="match status" value="1"/>
</dbReference>
<protein>
    <recommendedName>
        <fullName evidence="1">SnoaL-like domain-containing protein</fullName>
    </recommendedName>
</protein>
<comment type="caution">
    <text evidence="2">The sequence shown here is derived from an EMBL/GenBank/DDBJ whole genome shotgun (WGS) entry which is preliminary data.</text>
</comment>
<dbReference type="EMBL" id="JAASRM010000001">
    <property type="protein sequence ID" value="NIK88930.1"/>
    <property type="molecule type" value="Genomic_DNA"/>
</dbReference>
<keyword evidence="3" id="KW-1185">Reference proteome</keyword>
<dbReference type="RefSeq" id="WP_167083063.1">
    <property type="nucleotide sequence ID" value="NZ_BAAADC010000001.1"/>
</dbReference>
<reference evidence="2 3" key="1">
    <citation type="submission" date="2020-03" db="EMBL/GenBank/DDBJ databases">
        <title>Genomic Encyclopedia of Type Strains, Phase IV (KMG-IV): sequencing the most valuable type-strain genomes for metagenomic binning, comparative biology and taxonomic classification.</title>
        <authorList>
            <person name="Goeker M."/>
        </authorList>
    </citation>
    <scope>NUCLEOTIDE SEQUENCE [LARGE SCALE GENOMIC DNA]</scope>
    <source>
        <strain evidence="2 3">DSM 19867</strain>
    </source>
</reference>
<dbReference type="InterPro" id="IPR037401">
    <property type="entry name" value="SnoaL-like"/>
</dbReference>
<gene>
    <name evidence="2" type="ORF">FHS83_002248</name>
</gene>
<dbReference type="AlphaFoldDB" id="A0A846N1B2"/>
<dbReference type="Pfam" id="PF13474">
    <property type="entry name" value="SnoaL_3"/>
    <property type="match status" value="1"/>
</dbReference>
<evidence type="ECO:0000259" key="1">
    <source>
        <dbReference type="Pfam" id="PF13474"/>
    </source>
</evidence>
<proteinExistence type="predicted"/>
<evidence type="ECO:0000313" key="3">
    <source>
        <dbReference type="Proteomes" id="UP000570514"/>
    </source>
</evidence>
<evidence type="ECO:0000313" key="2">
    <source>
        <dbReference type="EMBL" id="NIK88930.1"/>
    </source>
</evidence>
<organism evidence="2 3">
    <name type="scientific">Rhizomicrobium palustre</name>
    <dbReference type="NCBI Taxonomy" id="189966"/>
    <lineage>
        <taxon>Bacteria</taxon>
        <taxon>Pseudomonadati</taxon>
        <taxon>Pseudomonadota</taxon>
        <taxon>Alphaproteobacteria</taxon>
        <taxon>Micropepsales</taxon>
        <taxon>Micropepsaceae</taxon>
        <taxon>Rhizomicrobium</taxon>
    </lineage>
</organism>
<name>A0A846N1B2_9PROT</name>
<feature type="domain" description="SnoaL-like" evidence="1">
    <location>
        <begin position="17"/>
        <end position="132"/>
    </location>
</feature>
<accession>A0A846N1B2</accession>